<dbReference type="SUPFAM" id="SSF53098">
    <property type="entry name" value="Ribonuclease H-like"/>
    <property type="match status" value="1"/>
</dbReference>
<feature type="domain" description="RNase H type-1" evidence="1">
    <location>
        <begin position="25"/>
        <end position="135"/>
    </location>
</feature>
<dbReference type="PANTHER" id="PTHR47723">
    <property type="entry name" value="OS05G0353850 PROTEIN"/>
    <property type="match status" value="1"/>
</dbReference>
<keyword evidence="3" id="KW-1185">Reference proteome</keyword>
<dbReference type="PANTHER" id="PTHR47723:SF19">
    <property type="entry name" value="POLYNUCLEOTIDYL TRANSFERASE, RIBONUCLEASE H-LIKE SUPERFAMILY PROTEIN"/>
    <property type="match status" value="1"/>
</dbReference>
<protein>
    <recommendedName>
        <fullName evidence="1">RNase H type-1 domain-containing protein</fullName>
    </recommendedName>
</protein>
<evidence type="ECO:0000259" key="1">
    <source>
        <dbReference type="Pfam" id="PF13456"/>
    </source>
</evidence>
<dbReference type="GO" id="GO:0003676">
    <property type="term" value="F:nucleic acid binding"/>
    <property type="evidence" value="ECO:0007669"/>
    <property type="project" value="InterPro"/>
</dbReference>
<name>A0A7J9AGL2_9ROSI</name>
<sequence length="135" mass="15413">MNVDLIGCFESSIGKWLSEECILINIDGVVQLQSGNAADEGIVQDETRDWVFGYNRYSGKCSIFYAKLWGILEVLNFIRRRAHEKEIIQSDSLEVVKALQGSVSSISYSALIRRIQCILSQEGQWILRYIPKEHN</sequence>
<dbReference type="CDD" id="cd06222">
    <property type="entry name" value="RNase_H_like"/>
    <property type="match status" value="1"/>
</dbReference>
<dbReference type="Gene3D" id="3.30.420.10">
    <property type="entry name" value="Ribonuclease H-like superfamily/Ribonuclease H"/>
    <property type="match status" value="1"/>
</dbReference>
<dbReference type="InterPro" id="IPR053151">
    <property type="entry name" value="RNase_H-like"/>
</dbReference>
<dbReference type="Proteomes" id="UP000593574">
    <property type="component" value="Unassembled WGS sequence"/>
</dbReference>
<gene>
    <name evidence="2" type="ORF">Golax_003683</name>
</gene>
<dbReference type="EMBL" id="JABEZV010000010">
    <property type="protein sequence ID" value="MBA0723072.1"/>
    <property type="molecule type" value="Genomic_DNA"/>
</dbReference>
<dbReference type="InterPro" id="IPR044730">
    <property type="entry name" value="RNase_H-like_dom_plant"/>
</dbReference>
<dbReference type="GO" id="GO:0004523">
    <property type="term" value="F:RNA-DNA hybrid ribonuclease activity"/>
    <property type="evidence" value="ECO:0007669"/>
    <property type="project" value="InterPro"/>
</dbReference>
<dbReference type="AlphaFoldDB" id="A0A7J9AGL2"/>
<comment type="caution">
    <text evidence="2">The sequence shown here is derived from an EMBL/GenBank/DDBJ whole genome shotgun (WGS) entry which is preliminary data.</text>
</comment>
<evidence type="ECO:0000313" key="2">
    <source>
        <dbReference type="EMBL" id="MBA0723072.1"/>
    </source>
</evidence>
<dbReference type="Pfam" id="PF13456">
    <property type="entry name" value="RVT_3"/>
    <property type="match status" value="1"/>
</dbReference>
<organism evidence="2 3">
    <name type="scientific">Gossypium laxum</name>
    <dbReference type="NCBI Taxonomy" id="34288"/>
    <lineage>
        <taxon>Eukaryota</taxon>
        <taxon>Viridiplantae</taxon>
        <taxon>Streptophyta</taxon>
        <taxon>Embryophyta</taxon>
        <taxon>Tracheophyta</taxon>
        <taxon>Spermatophyta</taxon>
        <taxon>Magnoliopsida</taxon>
        <taxon>eudicotyledons</taxon>
        <taxon>Gunneridae</taxon>
        <taxon>Pentapetalae</taxon>
        <taxon>rosids</taxon>
        <taxon>malvids</taxon>
        <taxon>Malvales</taxon>
        <taxon>Malvaceae</taxon>
        <taxon>Malvoideae</taxon>
        <taxon>Gossypium</taxon>
    </lineage>
</organism>
<reference evidence="2 3" key="1">
    <citation type="journal article" date="2019" name="Genome Biol. Evol.">
        <title>Insights into the evolution of the New World diploid cottons (Gossypium, subgenus Houzingenia) based on genome sequencing.</title>
        <authorList>
            <person name="Grover C.E."/>
            <person name="Arick M.A. 2nd"/>
            <person name="Thrash A."/>
            <person name="Conover J.L."/>
            <person name="Sanders W.S."/>
            <person name="Peterson D.G."/>
            <person name="Frelichowski J.E."/>
            <person name="Scheffler J.A."/>
            <person name="Scheffler B.E."/>
            <person name="Wendel J.F."/>
        </authorList>
    </citation>
    <scope>NUCLEOTIDE SEQUENCE [LARGE SCALE GENOMIC DNA]</scope>
    <source>
        <strain evidence="2">4</strain>
        <tissue evidence="2">Leaf</tissue>
    </source>
</reference>
<proteinExistence type="predicted"/>
<accession>A0A7J9AGL2</accession>
<dbReference type="InterPro" id="IPR012337">
    <property type="entry name" value="RNaseH-like_sf"/>
</dbReference>
<evidence type="ECO:0000313" key="3">
    <source>
        <dbReference type="Proteomes" id="UP000593574"/>
    </source>
</evidence>
<dbReference type="InterPro" id="IPR002156">
    <property type="entry name" value="RNaseH_domain"/>
</dbReference>
<dbReference type="InterPro" id="IPR036397">
    <property type="entry name" value="RNaseH_sf"/>
</dbReference>